<protein>
    <submittedName>
        <fullName evidence="1">Uncharacterized protein</fullName>
    </submittedName>
</protein>
<proteinExistence type="predicted"/>
<dbReference type="Proteomes" id="UP001162992">
    <property type="component" value="Chromosome 13"/>
</dbReference>
<name>A0ACC2BRQ8_DIPCM</name>
<evidence type="ECO:0000313" key="1">
    <source>
        <dbReference type="EMBL" id="KAJ7532429.1"/>
    </source>
</evidence>
<sequence length="812" mass="89661">MRTRGAIKKTPTPKKGGSKTPTKGSVEIDVEAVAISEEVQEAKALQSPSAEGTAEAVTPEAAKVDAEVGLELEAGDANAGGCEPSVVASTENRISPANAGQQSELETDEGIADVKQMVADIDGSKVTKVVIDLEEEIEKDDTCQDDEVDGDEEDEEKAEDEVEDEVEDEIEEEVEDMEEDEVEDKGAEGLQVDDEVEDIEDEVDYEDEELKAQHEINEAIKESENDMDRTLLEMQDSGPISERRKGKRLEVFVGGIDKDASDNDLRTVFEKVGKVTEVRISRNSQTGKNKGYAFVRYADPSEAKKAINELHGSEICGKSCRVIPSEENDLLYLGNINKFWKKEKLVEALDTYKIEKLEDVTLLEDPQNQGQNRGYAFLEFTTHKDAMRAFNRLRQRDAIVGGDRTAKVAWAQPLGEPDEDTMAQVKTVFIDGLPPKWDEERVKEHFGNYGQIEKVVLGRDKASSKRKDYGFVDYATREAALACIEAANNTEVGEGEQKVKLKVRLSKPVFKSRSGKGGIRGNFPIGKSADGRGHGSGRDGRVRTGKKSLGRRRDKLVLPRSRGKASREDRSDYKSGRSAPSKKSKFSSPLPSNDFALRRRKSKFSSPPLDRRGSQRERFSGRDARSPGEIRRDRFRLEEAYLHRRAEAREYAPEAYAATSRDLREPARGRKRGYLDLEHDARYVEVPQTGRSRARLAHPNSLQLAVGGSQYARIPYYESPATRAPVGHVARYAVGQGVGLPAAPMQSYPIYDPLSSASGNTAYSAGGYPYGSVYSNGAEITRGASYVSSSYGVPPHGSSRYSVPGANLGRYY</sequence>
<organism evidence="1 2">
    <name type="scientific">Diphasiastrum complanatum</name>
    <name type="common">Issler's clubmoss</name>
    <name type="synonym">Lycopodium complanatum</name>
    <dbReference type="NCBI Taxonomy" id="34168"/>
    <lineage>
        <taxon>Eukaryota</taxon>
        <taxon>Viridiplantae</taxon>
        <taxon>Streptophyta</taxon>
        <taxon>Embryophyta</taxon>
        <taxon>Tracheophyta</taxon>
        <taxon>Lycopodiopsida</taxon>
        <taxon>Lycopodiales</taxon>
        <taxon>Lycopodiaceae</taxon>
        <taxon>Lycopodioideae</taxon>
        <taxon>Diphasiastrum</taxon>
    </lineage>
</organism>
<accession>A0ACC2BRQ8</accession>
<evidence type="ECO:0000313" key="2">
    <source>
        <dbReference type="Proteomes" id="UP001162992"/>
    </source>
</evidence>
<keyword evidence="2" id="KW-1185">Reference proteome</keyword>
<dbReference type="EMBL" id="CM055104">
    <property type="protein sequence ID" value="KAJ7532429.1"/>
    <property type="molecule type" value="Genomic_DNA"/>
</dbReference>
<comment type="caution">
    <text evidence="1">The sequence shown here is derived from an EMBL/GenBank/DDBJ whole genome shotgun (WGS) entry which is preliminary data.</text>
</comment>
<gene>
    <name evidence="1" type="ORF">O6H91_13G003100</name>
</gene>
<reference evidence="2" key="1">
    <citation type="journal article" date="2024" name="Proc. Natl. Acad. Sci. U.S.A.">
        <title>Extraordinary preservation of gene collinearity over three hundred million years revealed in homosporous lycophytes.</title>
        <authorList>
            <person name="Li C."/>
            <person name="Wickell D."/>
            <person name="Kuo L.Y."/>
            <person name="Chen X."/>
            <person name="Nie B."/>
            <person name="Liao X."/>
            <person name="Peng D."/>
            <person name="Ji J."/>
            <person name="Jenkins J."/>
            <person name="Williams M."/>
            <person name="Shu S."/>
            <person name="Plott C."/>
            <person name="Barry K."/>
            <person name="Rajasekar S."/>
            <person name="Grimwood J."/>
            <person name="Han X."/>
            <person name="Sun S."/>
            <person name="Hou Z."/>
            <person name="He W."/>
            <person name="Dai G."/>
            <person name="Sun C."/>
            <person name="Schmutz J."/>
            <person name="Leebens-Mack J.H."/>
            <person name="Li F.W."/>
            <person name="Wang L."/>
        </authorList>
    </citation>
    <scope>NUCLEOTIDE SEQUENCE [LARGE SCALE GENOMIC DNA]</scope>
    <source>
        <strain evidence="2">cv. PW_Plant_1</strain>
    </source>
</reference>